<dbReference type="InterPro" id="IPR036770">
    <property type="entry name" value="Ankyrin_rpt-contain_sf"/>
</dbReference>
<evidence type="ECO:0000256" key="5">
    <source>
        <dbReference type="SAM" id="MobiDB-lite"/>
    </source>
</evidence>
<dbReference type="SUPFAM" id="SSF48403">
    <property type="entry name" value="Ankyrin repeat"/>
    <property type="match status" value="1"/>
</dbReference>
<evidence type="ECO:0000313" key="6">
    <source>
        <dbReference type="Proteomes" id="UP001165740"/>
    </source>
</evidence>
<evidence type="ECO:0000256" key="4">
    <source>
        <dbReference type="SAM" id="Coils"/>
    </source>
</evidence>
<dbReference type="OrthoDB" id="426293at2759"/>
<dbReference type="InterPro" id="IPR027417">
    <property type="entry name" value="P-loop_NTPase"/>
</dbReference>
<keyword evidence="2 3" id="KW-0040">ANK repeat</keyword>
<dbReference type="Gene3D" id="3.40.50.300">
    <property type="entry name" value="P-loop containing nucleotide triphosphate hydrolases"/>
    <property type="match status" value="1"/>
</dbReference>
<dbReference type="RefSeq" id="XP_055884369.1">
    <property type="nucleotide sequence ID" value="XM_056028394.1"/>
</dbReference>
<dbReference type="GeneID" id="106068929"/>
<dbReference type="SMART" id="SM00248">
    <property type="entry name" value="ANK"/>
    <property type="match status" value="3"/>
</dbReference>
<protein>
    <submittedName>
        <fullName evidence="7">IQ motif and ankyrin repeat domain-containing protein 1-like isoform X1</fullName>
    </submittedName>
</protein>
<feature type="coiled-coil region" evidence="4">
    <location>
        <begin position="120"/>
        <end position="184"/>
    </location>
</feature>
<sequence>MQSKRTSTNPSGSSRSNSTTNKSVKTIQSNHSTNLSKNATPASKNAAAAKVCSPTKQQQAKNTKVISPSKASSKTEIAHFIASKENNSQKQKTKETVAKPTEKDLAAIKIQTTVRRFLGKKTLEKRRKEKQEYEQKMEELDKQAFLYLCRLEQEKAEKQQAKEQEEKRRKQEETKRKKRFLEAAFDGNVVSMKQILKEVSDIDDKNGLGNDVIGRSLRTKHLMAIIECTDANENTALSEAANGGHAEAIKLLLENGADPNTIGQFRRTPLYRAAFAGHLEATYMLLENGADPRILGGDSQSPAEVASVQAVKEVLENWKIETTETLLKQIETAKEKILNEDKQRREAETMKLEEFVNELETEYKVKQKKLEFAYCELNKRIHEHDVCMSEGFDKPELTESAIHDQEFEVENAKLELESAREQLAKARLALRESSKTVDEETEEELPGLKVVIKELDDVLFRDVGNRIKDSGKWPCVIDINGQAGTFLRYRDTNYVCSLRPADMEVNNIRLSLLGAIRFGKPFVLDMMEVDMFETCVDIFDKVMKGLMNSIMDKTIVNEDKYKTLIKSTDGPEYELTKFNEIRTSKFMFILLTKNPTPSEKLMQLMYLIRVVVPI</sequence>
<feature type="compositionally biased region" description="Low complexity" evidence="5">
    <location>
        <begin position="36"/>
        <end position="50"/>
    </location>
</feature>
<keyword evidence="4" id="KW-0175">Coiled coil</keyword>
<dbReference type="PANTHER" id="PTHR24198:SF165">
    <property type="entry name" value="ANKYRIN REPEAT-CONTAINING PROTEIN-RELATED"/>
    <property type="match status" value="1"/>
</dbReference>
<dbReference type="Proteomes" id="UP001165740">
    <property type="component" value="Chromosome 5"/>
</dbReference>
<feature type="compositionally biased region" description="Polar residues" evidence="5">
    <location>
        <begin position="54"/>
        <end position="75"/>
    </location>
</feature>
<reference evidence="7" key="1">
    <citation type="submission" date="2025-08" db="UniProtKB">
        <authorList>
            <consortium name="RefSeq"/>
        </authorList>
    </citation>
    <scope>IDENTIFICATION</scope>
</reference>
<feature type="coiled-coil region" evidence="4">
    <location>
        <begin position="402"/>
        <end position="443"/>
    </location>
</feature>
<gene>
    <name evidence="7" type="primary">LOC106068929</name>
</gene>
<feature type="repeat" description="ANK" evidence="3">
    <location>
        <begin position="265"/>
        <end position="297"/>
    </location>
</feature>
<keyword evidence="1" id="KW-0677">Repeat</keyword>
<dbReference type="OMA" id="SEHDRCQ"/>
<feature type="coiled-coil region" evidence="4">
    <location>
        <begin position="320"/>
        <end position="376"/>
    </location>
</feature>
<feature type="region of interest" description="Disordered" evidence="5">
    <location>
        <begin position="1"/>
        <end position="100"/>
    </location>
</feature>
<name>A0A9W3AB37_BIOGL</name>
<evidence type="ECO:0000256" key="1">
    <source>
        <dbReference type="ARBA" id="ARBA00022737"/>
    </source>
</evidence>
<evidence type="ECO:0000256" key="2">
    <source>
        <dbReference type="ARBA" id="ARBA00023043"/>
    </source>
</evidence>
<dbReference type="InterPro" id="IPR002110">
    <property type="entry name" value="Ankyrin_rpt"/>
</dbReference>
<organism evidence="6 7">
    <name type="scientific">Biomphalaria glabrata</name>
    <name type="common">Bloodfluke planorb</name>
    <name type="synonym">Freshwater snail</name>
    <dbReference type="NCBI Taxonomy" id="6526"/>
    <lineage>
        <taxon>Eukaryota</taxon>
        <taxon>Metazoa</taxon>
        <taxon>Spiralia</taxon>
        <taxon>Lophotrochozoa</taxon>
        <taxon>Mollusca</taxon>
        <taxon>Gastropoda</taxon>
        <taxon>Heterobranchia</taxon>
        <taxon>Euthyneura</taxon>
        <taxon>Panpulmonata</taxon>
        <taxon>Hygrophila</taxon>
        <taxon>Lymnaeoidea</taxon>
        <taxon>Planorbidae</taxon>
        <taxon>Biomphalaria</taxon>
    </lineage>
</organism>
<dbReference type="PROSITE" id="PS50096">
    <property type="entry name" value="IQ"/>
    <property type="match status" value="1"/>
</dbReference>
<dbReference type="PROSITE" id="PS50297">
    <property type="entry name" value="ANK_REP_REGION"/>
    <property type="match status" value="2"/>
</dbReference>
<feature type="compositionally biased region" description="Low complexity" evidence="5">
    <location>
        <begin position="1"/>
        <end position="23"/>
    </location>
</feature>
<proteinExistence type="predicted"/>
<feature type="repeat" description="ANK" evidence="3">
    <location>
        <begin position="232"/>
        <end position="264"/>
    </location>
</feature>
<evidence type="ECO:0000256" key="3">
    <source>
        <dbReference type="PROSITE-ProRule" id="PRU00023"/>
    </source>
</evidence>
<dbReference type="PROSITE" id="PS50088">
    <property type="entry name" value="ANK_REPEAT"/>
    <property type="match status" value="2"/>
</dbReference>
<dbReference type="Gene3D" id="1.25.40.20">
    <property type="entry name" value="Ankyrin repeat-containing domain"/>
    <property type="match status" value="1"/>
</dbReference>
<dbReference type="Pfam" id="PF12796">
    <property type="entry name" value="Ank_2"/>
    <property type="match status" value="1"/>
</dbReference>
<keyword evidence="6" id="KW-1185">Reference proteome</keyword>
<accession>A0A9W3AB37</accession>
<evidence type="ECO:0000313" key="7">
    <source>
        <dbReference type="RefSeq" id="XP_055884369.1"/>
    </source>
</evidence>
<dbReference type="PANTHER" id="PTHR24198">
    <property type="entry name" value="ANKYRIN REPEAT AND PROTEIN KINASE DOMAIN-CONTAINING PROTEIN"/>
    <property type="match status" value="1"/>
</dbReference>
<dbReference type="AlphaFoldDB" id="A0A9W3AB37"/>
<feature type="compositionally biased region" description="Polar residues" evidence="5">
    <location>
        <begin position="24"/>
        <end position="35"/>
    </location>
</feature>